<keyword evidence="3 5" id="KW-1133">Transmembrane helix</keyword>
<feature type="transmembrane region" description="Helical" evidence="5">
    <location>
        <begin position="188"/>
        <end position="207"/>
    </location>
</feature>
<accession>A0ABD0YVJ8</accession>
<organism evidence="7 8">
    <name type="scientific">Ranatra chinensis</name>
    <dbReference type="NCBI Taxonomy" id="642074"/>
    <lineage>
        <taxon>Eukaryota</taxon>
        <taxon>Metazoa</taxon>
        <taxon>Ecdysozoa</taxon>
        <taxon>Arthropoda</taxon>
        <taxon>Hexapoda</taxon>
        <taxon>Insecta</taxon>
        <taxon>Pterygota</taxon>
        <taxon>Neoptera</taxon>
        <taxon>Paraneoptera</taxon>
        <taxon>Hemiptera</taxon>
        <taxon>Heteroptera</taxon>
        <taxon>Panheteroptera</taxon>
        <taxon>Nepomorpha</taxon>
        <taxon>Nepidae</taxon>
        <taxon>Ranatrinae</taxon>
        <taxon>Ranatra</taxon>
    </lineage>
</organism>
<feature type="transmembrane region" description="Helical" evidence="5">
    <location>
        <begin position="157"/>
        <end position="176"/>
    </location>
</feature>
<reference evidence="7 8" key="1">
    <citation type="submission" date="2024-07" db="EMBL/GenBank/DDBJ databases">
        <title>Chromosome-level genome assembly of the water stick insect Ranatra chinensis (Heteroptera: Nepidae).</title>
        <authorList>
            <person name="Liu X."/>
        </authorList>
    </citation>
    <scope>NUCLEOTIDE SEQUENCE [LARGE SCALE GENOMIC DNA]</scope>
    <source>
        <strain evidence="7">Cailab_2021Rc</strain>
        <tissue evidence="7">Muscle</tissue>
    </source>
</reference>
<dbReference type="InterPro" id="IPR020846">
    <property type="entry name" value="MFS_dom"/>
</dbReference>
<evidence type="ECO:0000256" key="1">
    <source>
        <dbReference type="ARBA" id="ARBA00004141"/>
    </source>
</evidence>
<proteinExistence type="predicted"/>
<dbReference type="SUPFAM" id="SSF103473">
    <property type="entry name" value="MFS general substrate transporter"/>
    <property type="match status" value="1"/>
</dbReference>
<dbReference type="PROSITE" id="PS50850">
    <property type="entry name" value="MFS"/>
    <property type="match status" value="1"/>
</dbReference>
<name>A0ABD0YVJ8_9HEMI</name>
<evidence type="ECO:0000313" key="7">
    <source>
        <dbReference type="EMBL" id="KAL1123224.1"/>
    </source>
</evidence>
<feature type="transmembrane region" description="Helical" evidence="5">
    <location>
        <begin position="120"/>
        <end position="137"/>
    </location>
</feature>
<dbReference type="Proteomes" id="UP001558652">
    <property type="component" value="Unassembled WGS sequence"/>
</dbReference>
<feature type="transmembrane region" description="Helical" evidence="5">
    <location>
        <begin position="87"/>
        <end position="108"/>
    </location>
</feature>
<evidence type="ECO:0000259" key="6">
    <source>
        <dbReference type="PROSITE" id="PS50850"/>
    </source>
</evidence>
<dbReference type="Gene3D" id="1.20.1250.20">
    <property type="entry name" value="MFS general substrate transporter like domains"/>
    <property type="match status" value="1"/>
</dbReference>
<comment type="caution">
    <text evidence="7">The sequence shown here is derived from an EMBL/GenBank/DDBJ whole genome shotgun (WGS) entry which is preliminary data.</text>
</comment>
<keyword evidence="4 5" id="KW-0472">Membrane</keyword>
<protein>
    <recommendedName>
        <fullName evidence="6">Major facilitator superfamily (MFS) profile domain-containing protein</fullName>
    </recommendedName>
</protein>
<dbReference type="InterPro" id="IPR036259">
    <property type="entry name" value="MFS_trans_sf"/>
</dbReference>
<evidence type="ECO:0000313" key="8">
    <source>
        <dbReference type="Proteomes" id="UP001558652"/>
    </source>
</evidence>
<feature type="transmembrane region" description="Helical" evidence="5">
    <location>
        <begin position="62"/>
        <end position="81"/>
    </location>
</feature>
<keyword evidence="2 5" id="KW-0812">Transmembrane</keyword>
<dbReference type="GO" id="GO:0016020">
    <property type="term" value="C:membrane"/>
    <property type="evidence" value="ECO:0007669"/>
    <property type="project" value="UniProtKB-SubCell"/>
</dbReference>
<dbReference type="PANTHER" id="PTHR48021">
    <property type="match status" value="1"/>
</dbReference>
<dbReference type="AlphaFoldDB" id="A0ABD0YVJ8"/>
<dbReference type="InterPro" id="IPR005828">
    <property type="entry name" value="MFS_sugar_transport-like"/>
</dbReference>
<evidence type="ECO:0000256" key="4">
    <source>
        <dbReference type="ARBA" id="ARBA00023136"/>
    </source>
</evidence>
<dbReference type="EMBL" id="JBFDAA010000012">
    <property type="protein sequence ID" value="KAL1123224.1"/>
    <property type="molecule type" value="Genomic_DNA"/>
</dbReference>
<dbReference type="Pfam" id="PF00083">
    <property type="entry name" value="Sugar_tr"/>
    <property type="match status" value="1"/>
</dbReference>
<gene>
    <name evidence="7" type="ORF">AAG570_002311</name>
</gene>
<evidence type="ECO:0000256" key="2">
    <source>
        <dbReference type="ARBA" id="ARBA00022692"/>
    </source>
</evidence>
<feature type="domain" description="Major facilitator superfamily (MFS) profile" evidence="6">
    <location>
        <begin position="1"/>
        <end position="211"/>
    </location>
</feature>
<keyword evidence="8" id="KW-1185">Reference proteome</keyword>
<comment type="subcellular location">
    <subcellularLocation>
        <location evidence="1">Membrane</location>
        <topology evidence="1">Multi-pass membrane protein</topology>
    </subcellularLocation>
</comment>
<evidence type="ECO:0000256" key="5">
    <source>
        <dbReference type="SAM" id="Phobius"/>
    </source>
</evidence>
<dbReference type="InterPro" id="IPR050549">
    <property type="entry name" value="MFS_Trehalose_Transporter"/>
</dbReference>
<feature type="transmembrane region" description="Helical" evidence="5">
    <location>
        <begin position="20"/>
        <end position="50"/>
    </location>
</feature>
<sequence>MLNLGHLIEFSAGPYVSYSSLGWLSFAVTVAVAQRFTGMSAVVAYAATTFASTKGGLSSDQYTIVFGAIGFFFTFVSTVLLDRLGRRPLMLASCSGCAIFHIITGVYFSLSFESRESLTWLPFLTISIFSVLYSLGIGPLLNTLQGELFPPDLKGPASSLTTIAHGVASFIVTKLFQVIREAWGIKWNFYVFAVFCLVSLVFAYFAVPETKRKPLSELQRAEG</sequence>
<dbReference type="PANTHER" id="PTHR48021:SF1">
    <property type="entry name" value="GH07001P-RELATED"/>
    <property type="match status" value="1"/>
</dbReference>
<evidence type="ECO:0000256" key="3">
    <source>
        <dbReference type="ARBA" id="ARBA00022989"/>
    </source>
</evidence>